<dbReference type="Pfam" id="PF00561">
    <property type="entry name" value="Abhydrolase_1"/>
    <property type="match status" value="1"/>
</dbReference>
<comment type="caution">
    <text evidence="3">The sequence shown here is derived from an EMBL/GenBank/DDBJ whole genome shotgun (WGS) entry which is preliminary data.</text>
</comment>
<dbReference type="Proteomes" id="UP001276564">
    <property type="component" value="Unassembled WGS sequence"/>
</dbReference>
<organism evidence="3 4">
    <name type="scientific">Mesorhizobium abyssinicae</name>
    <dbReference type="NCBI Taxonomy" id="1209958"/>
    <lineage>
        <taxon>Bacteria</taxon>
        <taxon>Pseudomonadati</taxon>
        <taxon>Pseudomonadota</taxon>
        <taxon>Alphaproteobacteria</taxon>
        <taxon>Hyphomicrobiales</taxon>
        <taxon>Phyllobacteriaceae</taxon>
        <taxon>Mesorhizobium</taxon>
    </lineage>
</organism>
<dbReference type="InterPro" id="IPR029058">
    <property type="entry name" value="AB_hydrolase_fold"/>
</dbReference>
<dbReference type="PANTHER" id="PTHR43798:SF31">
    <property type="entry name" value="AB HYDROLASE SUPERFAMILY PROTEIN YCLE"/>
    <property type="match status" value="1"/>
</dbReference>
<dbReference type="SUPFAM" id="SSF53474">
    <property type="entry name" value="alpha/beta-Hydrolases"/>
    <property type="match status" value="1"/>
</dbReference>
<keyword evidence="1 3" id="KW-0378">Hydrolase</keyword>
<reference evidence="3 4" key="1">
    <citation type="submission" date="2023-08" db="EMBL/GenBank/DDBJ databases">
        <title>Implementing the SeqCode for naming new Mesorhizobium species isolated from Vachellia karroo root nodules.</title>
        <authorList>
            <person name="Van Lill M."/>
        </authorList>
    </citation>
    <scope>NUCLEOTIDE SEQUENCE [LARGE SCALE GENOMIC DNA]</scope>
    <source>
        <strain evidence="3 4">VK4B</strain>
    </source>
</reference>
<keyword evidence="4" id="KW-1185">Reference proteome</keyword>
<proteinExistence type="predicted"/>
<feature type="domain" description="AB hydrolase-1" evidence="2">
    <location>
        <begin position="13"/>
        <end position="246"/>
    </location>
</feature>
<dbReference type="GO" id="GO:0016787">
    <property type="term" value="F:hydrolase activity"/>
    <property type="evidence" value="ECO:0007669"/>
    <property type="project" value="UniProtKB-KW"/>
</dbReference>
<evidence type="ECO:0000313" key="4">
    <source>
        <dbReference type="Proteomes" id="UP001276564"/>
    </source>
</evidence>
<name>A0ABU5AG36_9HYPH</name>
<evidence type="ECO:0000259" key="2">
    <source>
        <dbReference type="Pfam" id="PF00561"/>
    </source>
</evidence>
<gene>
    <name evidence="3" type="ORF">RFM23_01225</name>
</gene>
<accession>A0ABU5AG36</accession>
<protein>
    <submittedName>
        <fullName evidence="3">Alpha/beta hydrolase</fullName>
    </submittedName>
</protein>
<evidence type="ECO:0000256" key="1">
    <source>
        <dbReference type="ARBA" id="ARBA00022801"/>
    </source>
</evidence>
<dbReference type="RefSeq" id="WP_320319480.1">
    <property type="nucleotide sequence ID" value="NZ_JAVIIP010000001.1"/>
</dbReference>
<evidence type="ECO:0000313" key="3">
    <source>
        <dbReference type="EMBL" id="MDX8536238.1"/>
    </source>
</evidence>
<dbReference type="InterPro" id="IPR050266">
    <property type="entry name" value="AB_hydrolase_sf"/>
</dbReference>
<dbReference type="Gene3D" id="3.40.50.1820">
    <property type="entry name" value="alpha/beta hydrolase"/>
    <property type="match status" value="1"/>
</dbReference>
<sequence>MPLIDYVEEGSGPPVLFVPGSFSTHAAWRPMQKWLAPGYRMIGTSLCGYGATAETRRRDDFGMRHELRIIEHAARRAGEPVHLVGHSFGGTVALAAALANSVEVASLTLFEANPLALLARPPRRNIHQEVLELSREFSAAVDAGEADAAAMIIDFWGSPGTFAAMPEAVRDYCRKTAATNAIDWLTDFGFEAGVEDYRRLDIPVLLVRGEFANPAMVAMTDVLARALPNARRAVVDGAGHFLIATHAQKCAALLAQFLARVALPEPAMQG</sequence>
<dbReference type="InterPro" id="IPR000073">
    <property type="entry name" value="AB_hydrolase_1"/>
</dbReference>
<dbReference type="PANTHER" id="PTHR43798">
    <property type="entry name" value="MONOACYLGLYCEROL LIPASE"/>
    <property type="match status" value="1"/>
</dbReference>
<dbReference type="EMBL" id="JAVIIP010000001">
    <property type="protein sequence ID" value="MDX8536238.1"/>
    <property type="molecule type" value="Genomic_DNA"/>
</dbReference>